<sequence length="263" mass="29274">MKKMVMLLLILVATFAAGCSKNVAKENTVNKTVYEKTNVSINSTENKVSNEDSQNYTINNSRYVDKNVKITYPVVSNVQDNNKQQNINNIIKTEALKIINIYGNDANLTITPTIKLKGKHILSIEYTGLEYTNGAAHTNSIFYTTNIDMTKGNKIILKDILNISEDLVTKVRYGQYKGDSETKTAAISEIKGKEDSDIINALNNADIIGDINSENVYSYFTGDSIGISIGVSHAIGDHAEFEVRYSDIKNILNPNSELSKYFY</sequence>
<proteinExistence type="predicted"/>
<dbReference type="PROSITE" id="PS51257">
    <property type="entry name" value="PROKAR_LIPOPROTEIN"/>
    <property type="match status" value="1"/>
</dbReference>
<feature type="signal peptide" evidence="1">
    <location>
        <begin position="1"/>
        <end position="24"/>
    </location>
</feature>
<protein>
    <recommendedName>
        <fullName evidence="4">Deacetylase PdaC domain-containing protein</fullName>
    </recommendedName>
</protein>
<evidence type="ECO:0008006" key="4">
    <source>
        <dbReference type="Google" id="ProtNLM"/>
    </source>
</evidence>
<reference evidence="2 3" key="1">
    <citation type="submission" date="2017-04" db="EMBL/GenBank/DDBJ databases">
        <authorList>
            <person name="Afonso C.L."/>
            <person name="Miller P.J."/>
            <person name="Scott M.A."/>
            <person name="Spackman E."/>
            <person name="Goraichik I."/>
            <person name="Dimitrov K.M."/>
            <person name="Suarez D.L."/>
            <person name="Swayne D.E."/>
        </authorList>
    </citation>
    <scope>NUCLEOTIDE SEQUENCE [LARGE SCALE GENOMIC DNA]</scope>
    <source>
        <strain evidence="2 3">DSM 12555</strain>
    </source>
</reference>
<keyword evidence="3" id="KW-1185">Reference proteome</keyword>
<dbReference type="STRING" id="1121291.SAMN02745134_00871"/>
<evidence type="ECO:0000313" key="2">
    <source>
        <dbReference type="EMBL" id="SMC19571.1"/>
    </source>
</evidence>
<dbReference type="Gene3D" id="3.30.565.40">
    <property type="entry name" value="Fervidobacterium nodosum Rt17-B1 like"/>
    <property type="match status" value="1"/>
</dbReference>
<evidence type="ECO:0000313" key="3">
    <source>
        <dbReference type="Proteomes" id="UP000192468"/>
    </source>
</evidence>
<name>A0A1W1X7V1_9CLOT</name>
<dbReference type="AlphaFoldDB" id="A0A1W1X7V1"/>
<gene>
    <name evidence="2" type="ORF">SAMN02745134_00871</name>
</gene>
<dbReference type="OrthoDB" id="2067190at2"/>
<dbReference type="RefSeq" id="WP_084114072.1">
    <property type="nucleotide sequence ID" value="NZ_FWXH01000002.1"/>
</dbReference>
<feature type="chain" id="PRO_5038988067" description="Deacetylase PdaC domain-containing protein" evidence="1">
    <location>
        <begin position="25"/>
        <end position="263"/>
    </location>
</feature>
<dbReference type="EMBL" id="FWXH01000002">
    <property type="protein sequence ID" value="SMC19571.1"/>
    <property type="molecule type" value="Genomic_DNA"/>
</dbReference>
<keyword evidence="1" id="KW-0732">Signal</keyword>
<accession>A0A1W1X7V1</accession>
<evidence type="ECO:0000256" key="1">
    <source>
        <dbReference type="SAM" id="SignalP"/>
    </source>
</evidence>
<dbReference type="Proteomes" id="UP000192468">
    <property type="component" value="Unassembled WGS sequence"/>
</dbReference>
<organism evidence="2 3">
    <name type="scientific">Clostridium acidisoli DSM 12555</name>
    <dbReference type="NCBI Taxonomy" id="1121291"/>
    <lineage>
        <taxon>Bacteria</taxon>
        <taxon>Bacillati</taxon>
        <taxon>Bacillota</taxon>
        <taxon>Clostridia</taxon>
        <taxon>Eubacteriales</taxon>
        <taxon>Clostridiaceae</taxon>
        <taxon>Clostridium</taxon>
    </lineage>
</organism>